<dbReference type="InterPro" id="IPR035513">
    <property type="entry name" value="Invertase/methylesterase_inhib"/>
</dbReference>
<comment type="similarity">
    <text evidence="4">In the C-terminal section; belongs to the pectinesterase family.</text>
</comment>
<keyword evidence="9" id="KW-0961">Cell wall biogenesis/degradation</keyword>
<evidence type="ECO:0000313" key="14">
    <source>
        <dbReference type="Proteomes" id="UP001652660"/>
    </source>
</evidence>
<protein>
    <recommendedName>
        <fullName evidence="5 12">Pectinesterase</fullName>
        <ecNumber evidence="5 12">3.1.1.11</ecNumber>
    </recommendedName>
</protein>
<feature type="signal peptide" evidence="12">
    <location>
        <begin position="1"/>
        <end position="29"/>
    </location>
</feature>
<dbReference type="PANTHER" id="PTHR31707">
    <property type="entry name" value="PECTINESTERASE"/>
    <property type="match status" value="1"/>
</dbReference>
<evidence type="ECO:0000259" key="13">
    <source>
        <dbReference type="SMART" id="SM00856"/>
    </source>
</evidence>
<keyword evidence="14" id="KW-1185">Reference proteome</keyword>
<dbReference type="GeneID" id="140008471"/>
<dbReference type="SUPFAM" id="SSF51126">
    <property type="entry name" value="Pectin lyase-like"/>
    <property type="match status" value="1"/>
</dbReference>
<name>A0ABM4UNZ8_COFAR</name>
<dbReference type="SMART" id="SM00856">
    <property type="entry name" value="PMEI"/>
    <property type="match status" value="1"/>
</dbReference>
<evidence type="ECO:0000256" key="9">
    <source>
        <dbReference type="ARBA" id="ARBA00023316"/>
    </source>
</evidence>
<evidence type="ECO:0000256" key="10">
    <source>
        <dbReference type="ARBA" id="ARBA00047928"/>
    </source>
</evidence>
<dbReference type="Proteomes" id="UP001652660">
    <property type="component" value="Chromosome 6c"/>
</dbReference>
<keyword evidence="7 12" id="KW-0378">Hydrolase</keyword>
<feature type="chain" id="PRO_5045008743" description="Pectinesterase" evidence="12">
    <location>
        <begin position="30"/>
        <end position="543"/>
    </location>
</feature>
<gene>
    <name evidence="15" type="primary">LOC140008471</name>
</gene>
<dbReference type="InterPro" id="IPR012334">
    <property type="entry name" value="Pectin_lyas_fold"/>
</dbReference>
<keyword evidence="6" id="KW-0964">Secreted</keyword>
<dbReference type="InterPro" id="IPR033131">
    <property type="entry name" value="Pectinesterase_Asp_AS"/>
</dbReference>
<dbReference type="InterPro" id="IPR011050">
    <property type="entry name" value="Pectin_lyase_fold/virulence"/>
</dbReference>
<keyword evidence="8 12" id="KW-0063">Aspartyl esterase</keyword>
<dbReference type="Pfam" id="PF04043">
    <property type="entry name" value="PMEI"/>
    <property type="match status" value="1"/>
</dbReference>
<evidence type="ECO:0000256" key="12">
    <source>
        <dbReference type="RuleBase" id="RU000589"/>
    </source>
</evidence>
<evidence type="ECO:0000256" key="7">
    <source>
        <dbReference type="ARBA" id="ARBA00022801"/>
    </source>
</evidence>
<evidence type="ECO:0000256" key="4">
    <source>
        <dbReference type="ARBA" id="ARBA00007786"/>
    </source>
</evidence>
<dbReference type="CDD" id="cd15798">
    <property type="entry name" value="PMEI-like_3"/>
    <property type="match status" value="1"/>
</dbReference>
<reference evidence="15" key="1">
    <citation type="submission" date="2025-08" db="UniProtKB">
        <authorList>
            <consortium name="RefSeq"/>
        </authorList>
    </citation>
    <scope>IDENTIFICATION</scope>
    <source>
        <tissue evidence="15">Leaves</tissue>
    </source>
</reference>
<keyword evidence="12" id="KW-0732">Signal</keyword>
<dbReference type="SUPFAM" id="SSF101148">
    <property type="entry name" value="Plant invertase/pectin methylesterase inhibitor"/>
    <property type="match status" value="1"/>
</dbReference>
<comment type="pathway">
    <text evidence="2 12">Glycan metabolism; pectin degradation; 2-dehydro-3-deoxy-D-gluconate from pectin: step 1/5.</text>
</comment>
<comment type="catalytic activity">
    <reaction evidence="10 12">
        <text>[(1-&gt;4)-alpha-D-galacturonosyl methyl ester](n) + n H2O = [(1-&gt;4)-alpha-D-galacturonosyl](n) + n methanol + n H(+)</text>
        <dbReference type="Rhea" id="RHEA:22380"/>
        <dbReference type="Rhea" id="RHEA-COMP:14570"/>
        <dbReference type="Rhea" id="RHEA-COMP:14573"/>
        <dbReference type="ChEBI" id="CHEBI:15377"/>
        <dbReference type="ChEBI" id="CHEBI:15378"/>
        <dbReference type="ChEBI" id="CHEBI:17790"/>
        <dbReference type="ChEBI" id="CHEBI:140522"/>
        <dbReference type="ChEBI" id="CHEBI:140523"/>
        <dbReference type="EC" id="3.1.1.11"/>
    </reaction>
</comment>
<dbReference type="RefSeq" id="XP_071909006.1">
    <property type="nucleotide sequence ID" value="XM_072052905.1"/>
</dbReference>
<evidence type="ECO:0000256" key="1">
    <source>
        <dbReference type="ARBA" id="ARBA00004613"/>
    </source>
</evidence>
<dbReference type="EC" id="3.1.1.11" evidence="5 12"/>
<dbReference type="Gene3D" id="1.20.140.40">
    <property type="entry name" value="Invertase/pectin methylesterase inhibitor family protein"/>
    <property type="match status" value="1"/>
</dbReference>
<organism evidence="14 15">
    <name type="scientific">Coffea arabica</name>
    <name type="common">Arabian coffee</name>
    <dbReference type="NCBI Taxonomy" id="13443"/>
    <lineage>
        <taxon>Eukaryota</taxon>
        <taxon>Viridiplantae</taxon>
        <taxon>Streptophyta</taxon>
        <taxon>Embryophyta</taxon>
        <taxon>Tracheophyta</taxon>
        <taxon>Spermatophyta</taxon>
        <taxon>Magnoliopsida</taxon>
        <taxon>eudicotyledons</taxon>
        <taxon>Gunneridae</taxon>
        <taxon>Pentapetalae</taxon>
        <taxon>asterids</taxon>
        <taxon>lamiids</taxon>
        <taxon>Gentianales</taxon>
        <taxon>Rubiaceae</taxon>
        <taxon>Ixoroideae</taxon>
        <taxon>Gardenieae complex</taxon>
        <taxon>Bertiereae - Coffeeae clade</taxon>
        <taxon>Coffeeae</taxon>
        <taxon>Coffea</taxon>
    </lineage>
</organism>
<evidence type="ECO:0000256" key="6">
    <source>
        <dbReference type="ARBA" id="ARBA00022525"/>
    </source>
</evidence>
<dbReference type="PROSITE" id="PS00503">
    <property type="entry name" value="PECTINESTERASE_2"/>
    <property type="match status" value="1"/>
</dbReference>
<evidence type="ECO:0000313" key="15">
    <source>
        <dbReference type="RefSeq" id="XP_071909006.1"/>
    </source>
</evidence>
<dbReference type="NCBIfam" id="TIGR01614">
    <property type="entry name" value="PME_inhib"/>
    <property type="match status" value="1"/>
</dbReference>
<proteinExistence type="inferred from homology"/>
<feature type="domain" description="Pectinesterase inhibitor" evidence="13">
    <location>
        <begin position="33"/>
        <end position="185"/>
    </location>
</feature>
<dbReference type="Gene3D" id="2.160.20.10">
    <property type="entry name" value="Single-stranded right-handed beta-helix, Pectin lyase-like"/>
    <property type="match status" value="1"/>
</dbReference>
<feature type="active site" evidence="11">
    <location>
        <position position="378"/>
    </location>
</feature>
<evidence type="ECO:0000256" key="3">
    <source>
        <dbReference type="ARBA" id="ARBA00006027"/>
    </source>
</evidence>
<dbReference type="InterPro" id="IPR000070">
    <property type="entry name" value="Pectinesterase_cat"/>
</dbReference>
<comment type="similarity">
    <text evidence="3">In the N-terminal section; belongs to the PMEI family.</text>
</comment>
<evidence type="ECO:0000256" key="8">
    <source>
        <dbReference type="ARBA" id="ARBA00023085"/>
    </source>
</evidence>
<dbReference type="InterPro" id="IPR006501">
    <property type="entry name" value="Pectinesterase_inhib_dom"/>
</dbReference>
<accession>A0ABM4UNZ8</accession>
<evidence type="ECO:0000256" key="5">
    <source>
        <dbReference type="ARBA" id="ARBA00013229"/>
    </source>
</evidence>
<evidence type="ECO:0000256" key="2">
    <source>
        <dbReference type="ARBA" id="ARBA00005184"/>
    </source>
</evidence>
<evidence type="ECO:0000256" key="11">
    <source>
        <dbReference type="PROSITE-ProRule" id="PRU10040"/>
    </source>
</evidence>
<comment type="subcellular location">
    <subcellularLocation>
        <location evidence="1">Secreted</location>
    </subcellularLocation>
</comment>
<dbReference type="Pfam" id="PF01095">
    <property type="entry name" value="Pectinesterase"/>
    <property type="match status" value="1"/>
</dbReference>
<sequence length="543" mass="58798">MAMPKLIIMSSWLLIFPAIISVAGTFSRATTVPFELHASSPCQFTRFPGLCAESLSGLPSQNQYVDFVSALINKTISASNLPVSNFESPSYHFISEEAQNTRKAIGDCRELMNMAVKRLNQALVAIKQSPTKNKEDIQTWLSAALTYQETCKDIANVHATSNSFMQEISKKMDYLSQMGSNPLTLVNRITAENSKNTGPHTSIKGRGLVEQQNFPTWISARDRKLLQATTIQANAVVAKDGSGNYKTISEAIRAAGGGRFVIYVKAGVYNEKIHCNKDGITLVGDGKYSTVITGSSSVAGGSSLQDSATVTITGDGFIAKDIGFQNTAGPNGDQAVAVLIASDRAVLYRCTLAGYQDTLYALSLRQFYRECDIYGTVDFIFGNAAAVFQNCNLVLRRPRNRVAYNVILANGRSDPGQNTGFSLQNCGIIPGSDFSPVKNSFNSYLGRPWKVYSRAVVMQSTIDGAITSRGWIEWPGAPSSSLRTLYFAEYGNMGPGAGTSGRVRWPGYHVIARDEAEKYTVGNFIAGTSWIPSTGVAFVSGFS</sequence>